<evidence type="ECO:0000313" key="3">
    <source>
        <dbReference type="Proteomes" id="UP000236520"/>
    </source>
</evidence>
<dbReference type="AlphaFoldDB" id="A0A2J7Z9K8"/>
<name>A0A2J7Z9K8_STRMQ</name>
<evidence type="ECO:0000313" key="2">
    <source>
        <dbReference type="EMBL" id="PNG96968.1"/>
    </source>
</evidence>
<organism evidence="2 3">
    <name type="scientific">Streptomyces malaysiensis</name>
    <dbReference type="NCBI Taxonomy" id="92644"/>
    <lineage>
        <taxon>Bacteria</taxon>
        <taxon>Bacillati</taxon>
        <taxon>Actinomycetota</taxon>
        <taxon>Actinomycetes</taxon>
        <taxon>Kitasatosporales</taxon>
        <taxon>Streptomycetaceae</taxon>
        <taxon>Streptomyces</taxon>
        <taxon>Streptomyces violaceusniger group</taxon>
    </lineage>
</organism>
<protein>
    <submittedName>
        <fullName evidence="2">Uncharacterized protein</fullName>
    </submittedName>
</protein>
<reference evidence="2 3" key="1">
    <citation type="submission" date="2015-09" db="EMBL/GenBank/DDBJ databases">
        <title>Genome sequence, genome mining and natural product profiling of a biocontrol bacterium Streptomyces malaysiensis F913.</title>
        <authorList>
            <person name="Xu Y."/>
            <person name="Wei J."/>
            <person name="Xie J."/>
            <person name="Li T."/>
            <person name="Zhou Z."/>
        </authorList>
    </citation>
    <scope>NUCLEOTIDE SEQUENCE [LARGE SCALE GENOMIC DNA]</scope>
    <source>
        <strain evidence="2 3">F913</strain>
    </source>
</reference>
<feature type="region of interest" description="Disordered" evidence="1">
    <location>
        <begin position="16"/>
        <end position="49"/>
    </location>
</feature>
<dbReference type="Proteomes" id="UP000236520">
    <property type="component" value="Unassembled WGS sequence"/>
</dbReference>
<sequence>MLGDVQFVLGSEAAAQSAFPAACARTDDADDECGREDDRDDNHDADRTS</sequence>
<feature type="compositionally biased region" description="Basic and acidic residues" evidence="1">
    <location>
        <begin position="36"/>
        <end position="49"/>
    </location>
</feature>
<dbReference type="EMBL" id="LJIW01000001">
    <property type="protein sequence ID" value="PNG96968.1"/>
    <property type="molecule type" value="Genomic_DNA"/>
</dbReference>
<keyword evidence="3" id="KW-1185">Reference proteome</keyword>
<evidence type="ECO:0000256" key="1">
    <source>
        <dbReference type="SAM" id="MobiDB-lite"/>
    </source>
</evidence>
<comment type="caution">
    <text evidence="2">The sequence shown here is derived from an EMBL/GenBank/DDBJ whole genome shotgun (WGS) entry which is preliminary data.</text>
</comment>
<dbReference type="RefSeq" id="WP_250850578.1">
    <property type="nucleotide sequence ID" value="NZ_LJIW01000001.1"/>
</dbReference>
<accession>A0A2J7Z9K8</accession>
<gene>
    <name evidence="2" type="ORF">SMF913_12993</name>
</gene>
<proteinExistence type="predicted"/>